<dbReference type="PROSITE" id="PS00267">
    <property type="entry name" value="TACHYKININ"/>
    <property type="match status" value="1"/>
</dbReference>
<feature type="chain" id="PRO_5043580100" evidence="8">
    <location>
        <begin position="24"/>
        <end position="118"/>
    </location>
</feature>
<evidence type="ECO:0000256" key="1">
    <source>
        <dbReference type="ARBA" id="ARBA00004613"/>
    </source>
</evidence>
<keyword evidence="5 8" id="KW-0732">Signal</keyword>
<dbReference type="GeneID" id="119265138"/>
<dbReference type="RefSeq" id="XP_037400680.1">
    <property type="nucleotide sequence ID" value="XM_037544783.1"/>
</dbReference>
<dbReference type="PANTHER" id="PTHR11250:SF5">
    <property type="entry name" value="PROTACHYKININ-1-LIKE ISOFORM X1-RELATED"/>
    <property type="match status" value="1"/>
</dbReference>
<evidence type="ECO:0000313" key="9">
    <source>
        <dbReference type="Ensembl" id="ENSPNAP00000078423.1"/>
    </source>
</evidence>
<sequence length="118" mass="13424">MMVLLRLCVLVVVFYAQMDATVSAPSEDRTMWSMDNWQDEPEDSGLTLHFTDLLKRSKSQQFHGLMGRSSGLSQPPRLGRKRNKGEMFVGLMGRRSSNGDIQEELEKLKSYCADHINS</sequence>
<feature type="region of interest" description="Disordered" evidence="7">
    <location>
        <begin position="61"/>
        <end position="84"/>
    </location>
</feature>
<dbReference type="GeneTree" id="ENSGT00650000094974"/>
<evidence type="ECO:0000256" key="6">
    <source>
        <dbReference type="ARBA" id="ARBA00022815"/>
    </source>
</evidence>
<name>A0AAR2LPC0_PYGNA</name>
<evidence type="ECO:0000256" key="8">
    <source>
        <dbReference type="SAM" id="SignalP"/>
    </source>
</evidence>
<evidence type="ECO:0000256" key="3">
    <source>
        <dbReference type="ARBA" id="ARBA00022525"/>
    </source>
</evidence>
<protein>
    <submittedName>
        <fullName evidence="9">Uncharacterized protein</fullName>
    </submittedName>
</protein>
<dbReference type="AlphaFoldDB" id="A0AAR2LPC0"/>
<keyword evidence="10" id="KW-1185">Reference proteome</keyword>
<evidence type="ECO:0000313" key="10">
    <source>
        <dbReference type="Proteomes" id="UP001501920"/>
    </source>
</evidence>
<feature type="signal peptide" evidence="8">
    <location>
        <begin position="1"/>
        <end position="23"/>
    </location>
</feature>
<reference evidence="9" key="3">
    <citation type="submission" date="2025-09" db="UniProtKB">
        <authorList>
            <consortium name="Ensembl"/>
        </authorList>
    </citation>
    <scope>IDENTIFICATION</scope>
</reference>
<keyword evidence="6" id="KW-0027">Amidation</keyword>
<dbReference type="CTD" id="255061"/>
<evidence type="ECO:0000256" key="5">
    <source>
        <dbReference type="ARBA" id="ARBA00022729"/>
    </source>
</evidence>
<evidence type="ECO:0000256" key="2">
    <source>
        <dbReference type="ARBA" id="ARBA00007518"/>
    </source>
</evidence>
<dbReference type="InterPro" id="IPR013055">
    <property type="entry name" value="Tachy_Neuro_lke_CS"/>
</dbReference>
<reference evidence="9" key="2">
    <citation type="submission" date="2025-08" db="UniProtKB">
        <authorList>
            <consortium name="Ensembl"/>
        </authorList>
    </citation>
    <scope>IDENTIFICATION</scope>
</reference>
<dbReference type="Proteomes" id="UP001501920">
    <property type="component" value="Chromosome 14"/>
</dbReference>
<proteinExistence type="inferred from homology"/>
<accession>A0AAR2LPC0</accession>
<keyword evidence="4" id="KW-0165">Cleavage on pair of basic residues</keyword>
<dbReference type="Ensembl" id="ENSPNAT00000053058.1">
    <property type="protein sequence ID" value="ENSPNAP00000078423.1"/>
    <property type="gene ID" value="ENSPNAG00000030156.1"/>
</dbReference>
<dbReference type="GO" id="GO:0005576">
    <property type="term" value="C:extracellular region"/>
    <property type="evidence" value="ECO:0007669"/>
    <property type="project" value="UniProtKB-SubCell"/>
</dbReference>
<evidence type="ECO:0000256" key="4">
    <source>
        <dbReference type="ARBA" id="ARBA00022685"/>
    </source>
</evidence>
<evidence type="ECO:0000256" key="7">
    <source>
        <dbReference type="SAM" id="MobiDB-lite"/>
    </source>
</evidence>
<organism evidence="9 10">
    <name type="scientific">Pygocentrus nattereri</name>
    <name type="common">Red-bellied piranha</name>
    <dbReference type="NCBI Taxonomy" id="42514"/>
    <lineage>
        <taxon>Eukaryota</taxon>
        <taxon>Metazoa</taxon>
        <taxon>Chordata</taxon>
        <taxon>Craniata</taxon>
        <taxon>Vertebrata</taxon>
        <taxon>Euteleostomi</taxon>
        <taxon>Actinopterygii</taxon>
        <taxon>Neopterygii</taxon>
        <taxon>Teleostei</taxon>
        <taxon>Ostariophysi</taxon>
        <taxon>Characiformes</taxon>
        <taxon>Characoidei</taxon>
        <taxon>Pygocentrus</taxon>
    </lineage>
</organism>
<comment type="similarity">
    <text evidence="2">Belongs to the tachykinin family.</text>
</comment>
<dbReference type="PANTHER" id="PTHR11250">
    <property type="entry name" value="TACHYKININ"/>
    <property type="match status" value="1"/>
</dbReference>
<reference evidence="9 10" key="1">
    <citation type="submission" date="2020-10" db="EMBL/GenBank/DDBJ databases">
        <title>Pygocentrus nattereri (red-bellied piranha) genome, fPygNat1, primary haplotype.</title>
        <authorList>
            <person name="Myers G."/>
            <person name="Meyer A."/>
            <person name="Karagic N."/>
            <person name="Pippel M."/>
            <person name="Winkler S."/>
            <person name="Tracey A."/>
            <person name="Wood J."/>
            <person name="Formenti G."/>
            <person name="Howe K."/>
            <person name="Fedrigo O."/>
            <person name="Jarvis E.D."/>
        </authorList>
    </citation>
    <scope>NUCLEOTIDE SEQUENCE [LARGE SCALE GENOMIC DNA]</scope>
</reference>
<comment type="subcellular location">
    <subcellularLocation>
        <location evidence="1">Secreted</location>
    </subcellularLocation>
</comment>
<keyword evidence="3" id="KW-0964">Secreted</keyword>